<feature type="region of interest" description="Disordered" evidence="4">
    <location>
        <begin position="276"/>
        <end position="310"/>
    </location>
</feature>
<evidence type="ECO:0000256" key="2">
    <source>
        <dbReference type="ARBA" id="ARBA00022737"/>
    </source>
</evidence>
<dbReference type="STRING" id="307972.A0A2G8KKF5"/>
<feature type="compositionally biased region" description="Polar residues" evidence="4">
    <location>
        <begin position="385"/>
        <end position="401"/>
    </location>
</feature>
<dbReference type="SMART" id="SM00320">
    <property type="entry name" value="WD40"/>
    <property type="match status" value="7"/>
</dbReference>
<dbReference type="InterPro" id="IPR019775">
    <property type="entry name" value="WD40_repeat_CS"/>
</dbReference>
<feature type="repeat" description="WD" evidence="3">
    <location>
        <begin position="642"/>
        <end position="672"/>
    </location>
</feature>
<dbReference type="SUPFAM" id="SSF50978">
    <property type="entry name" value="WD40 repeat-like"/>
    <property type="match status" value="1"/>
</dbReference>
<dbReference type="Pfam" id="PF25602">
    <property type="entry name" value="WDR47_COR"/>
    <property type="match status" value="1"/>
</dbReference>
<dbReference type="CDD" id="cd00200">
    <property type="entry name" value="WD40"/>
    <property type="match status" value="1"/>
</dbReference>
<protein>
    <recommendedName>
        <fullName evidence="5">CTLH domain-containing protein</fullName>
    </recommendedName>
</protein>
<dbReference type="InterPro" id="IPR057749">
    <property type="entry name" value="WDR47_COR"/>
</dbReference>
<feature type="region of interest" description="Disordered" evidence="4">
    <location>
        <begin position="520"/>
        <end position="577"/>
    </location>
</feature>
<dbReference type="InterPro" id="IPR020472">
    <property type="entry name" value="WD40_PAC1"/>
</dbReference>
<evidence type="ECO:0000256" key="4">
    <source>
        <dbReference type="SAM" id="MobiDB-lite"/>
    </source>
</evidence>
<dbReference type="AlphaFoldDB" id="A0A2G8KKF5"/>
<dbReference type="InterPro" id="IPR001680">
    <property type="entry name" value="WD40_rpt"/>
</dbReference>
<comment type="caution">
    <text evidence="6">The sequence shown here is derived from an EMBL/GenBank/DDBJ whole genome shotgun (WGS) entry which is preliminary data.</text>
</comment>
<dbReference type="PROSITE" id="PS50294">
    <property type="entry name" value="WD_REPEATS_REGION"/>
    <property type="match status" value="3"/>
</dbReference>
<keyword evidence="2" id="KW-0677">Repeat</keyword>
<accession>A0A2G8KKF5</accession>
<dbReference type="SMART" id="SM00667">
    <property type="entry name" value="LisH"/>
    <property type="match status" value="1"/>
</dbReference>
<dbReference type="PRINTS" id="PR00320">
    <property type="entry name" value="GPROTEINBRPT"/>
</dbReference>
<feature type="compositionally biased region" description="Basic and acidic residues" evidence="4">
    <location>
        <begin position="402"/>
        <end position="421"/>
    </location>
</feature>
<dbReference type="InterPro" id="IPR040067">
    <property type="entry name" value="WDR47"/>
</dbReference>
<evidence type="ECO:0000313" key="7">
    <source>
        <dbReference type="Proteomes" id="UP000230750"/>
    </source>
</evidence>
<keyword evidence="1 3" id="KW-0853">WD repeat</keyword>
<evidence type="ECO:0000256" key="1">
    <source>
        <dbReference type="ARBA" id="ARBA00022574"/>
    </source>
</evidence>
<feature type="repeat" description="WD" evidence="3">
    <location>
        <begin position="823"/>
        <end position="853"/>
    </location>
</feature>
<feature type="repeat" description="WD" evidence="3">
    <location>
        <begin position="735"/>
        <end position="774"/>
    </location>
</feature>
<feature type="region of interest" description="Disordered" evidence="4">
    <location>
        <begin position="366"/>
        <end position="421"/>
    </location>
</feature>
<feature type="repeat" description="WD" evidence="3">
    <location>
        <begin position="869"/>
        <end position="906"/>
    </location>
</feature>
<dbReference type="Gene3D" id="2.130.10.10">
    <property type="entry name" value="YVTN repeat-like/Quinoprotein amine dehydrogenase"/>
    <property type="match status" value="2"/>
</dbReference>
<dbReference type="PROSITE" id="PS50082">
    <property type="entry name" value="WD_REPEATS_2"/>
    <property type="match status" value="4"/>
</dbReference>
<feature type="domain" description="CTLH" evidence="5">
    <location>
        <begin position="45"/>
        <end position="102"/>
    </location>
</feature>
<dbReference type="EMBL" id="MRZV01000520">
    <property type="protein sequence ID" value="PIK48483.1"/>
    <property type="molecule type" value="Genomic_DNA"/>
</dbReference>
<dbReference type="PROSITE" id="PS50896">
    <property type="entry name" value="LISH"/>
    <property type="match status" value="1"/>
</dbReference>
<dbReference type="PANTHER" id="PTHR19863:SF5">
    <property type="entry name" value="WD REPEAT-CONTAINING PROTEIN 47"/>
    <property type="match status" value="1"/>
</dbReference>
<name>A0A2G8KKF5_STIJA</name>
<keyword evidence="7" id="KW-1185">Reference proteome</keyword>
<dbReference type="InterPro" id="IPR015943">
    <property type="entry name" value="WD40/YVTN_repeat-like_dom_sf"/>
</dbReference>
<dbReference type="PROSITE" id="PS50897">
    <property type="entry name" value="CTLH"/>
    <property type="match status" value="1"/>
</dbReference>
<evidence type="ECO:0000256" key="3">
    <source>
        <dbReference type="PROSITE-ProRule" id="PRU00221"/>
    </source>
</evidence>
<dbReference type="PROSITE" id="PS00678">
    <property type="entry name" value="WD_REPEATS_1"/>
    <property type="match status" value="1"/>
</dbReference>
<organism evidence="6 7">
    <name type="scientific">Stichopus japonicus</name>
    <name type="common">Sea cucumber</name>
    <dbReference type="NCBI Taxonomy" id="307972"/>
    <lineage>
        <taxon>Eukaryota</taxon>
        <taxon>Metazoa</taxon>
        <taxon>Echinodermata</taxon>
        <taxon>Eleutherozoa</taxon>
        <taxon>Echinozoa</taxon>
        <taxon>Holothuroidea</taxon>
        <taxon>Aspidochirotacea</taxon>
        <taxon>Aspidochirotida</taxon>
        <taxon>Stichopodidae</taxon>
        <taxon>Apostichopus</taxon>
    </lineage>
</organism>
<dbReference type="InterPro" id="IPR006594">
    <property type="entry name" value="LisH"/>
</dbReference>
<dbReference type="InterPro" id="IPR036322">
    <property type="entry name" value="WD40_repeat_dom_sf"/>
</dbReference>
<sequence length="906" mass="100324">MLTPLQVTVKEKDVLRLVLDFLKRKELFLSMRAVERESGVVNGLFSEDALFLRQLILDGQWDDVLEFIQPVERIDTFDSKQFHYLILKHKLLEMLCMRSEDVQHLQIEFSTEEVVSCLNELEPFCPSKEDYNSLCLLLTLPRLSDHSAYKDWSPSSARVQCFEDIFPLINRFLPVEKNLKESDFTSSKDRLVQLLIKGMLFESCVNFCQQKATGKEISDITVNGMLHGTEADDSDLSLLSWLQSIPTSAFSCPFEQRALSLDLQVVVKPSTSWSEQIMTPMTPTPGSKSRMNPSPSPTTPTLYRSRPWSSNRALSQSLSTTLESALLNQVQKDEEPNLPDASALSRSFANFHVGDGGMNTIFPGSLPPVSEGTEKLGANSGKVMSGSQPMPGQNLYQSTPRSSKDTQEDLKQSRERLQKEWQEQERRRLILQQQLTQGGGDATFSSPAMGLDKGHTALDGRKPGVSQTTPPEMMIVRPMKVDSSTPKVMTFDPRSTPEPNASPILTKTLSKTFAKSTLVEESNNSDLVPHLNLNSQGSEKSTNRTYVKSSMQSGTGQSEDALQSKGSYDMKSSQMQENMPWTPPVFTPVSTLEDVQAIRAVTFDPTGEFYAVGSNSKTLRICRESTTRSDNSHQPTVLFKRMRHHKGSIYCIAWSPHNNIIATGSNDKLIKLIQFDPNSCNAVGPDTDLAFHDGTVRDVIFQSSATRGATLISGGAGDCNIYVTDCQKGQPMHAMSGHTGHVLSLYSSEEIVVSGSQDSTVRIWDLRTPRCVQVIGTPGSDAGQGSVSAAVSVDRSGRLIASGQEDSSCMLYDIRGGRVLQTYHPHKGEIRSVRFSPKGYFLLSGSYDNNIVMSNLTGDLMKSVEYGVVGQHQDKVIQCRWHPTQPSFLSSSADRTVTLWNLDEGS</sequence>
<dbReference type="OrthoDB" id="187712at2759"/>
<dbReference type="Proteomes" id="UP000230750">
    <property type="component" value="Unassembled WGS sequence"/>
</dbReference>
<dbReference type="InterPro" id="IPR006595">
    <property type="entry name" value="CTLH_C"/>
</dbReference>
<dbReference type="SMART" id="SM00668">
    <property type="entry name" value="CTLH"/>
    <property type="match status" value="1"/>
</dbReference>
<evidence type="ECO:0000259" key="5">
    <source>
        <dbReference type="PROSITE" id="PS50897"/>
    </source>
</evidence>
<proteinExistence type="predicted"/>
<dbReference type="PANTHER" id="PTHR19863">
    <property type="entry name" value="NEMITIN (NEURONAL ENRICHED MAP INTERACTING PROTEIN) HOMOLOG"/>
    <property type="match status" value="1"/>
</dbReference>
<evidence type="ECO:0000313" key="6">
    <source>
        <dbReference type="EMBL" id="PIK48483.1"/>
    </source>
</evidence>
<reference evidence="6 7" key="1">
    <citation type="journal article" date="2017" name="PLoS Biol.">
        <title>The sea cucumber genome provides insights into morphological evolution and visceral regeneration.</title>
        <authorList>
            <person name="Zhang X."/>
            <person name="Sun L."/>
            <person name="Yuan J."/>
            <person name="Sun Y."/>
            <person name="Gao Y."/>
            <person name="Zhang L."/>
            <person name="Li S."/>
            <person name="Dai H."/>
            <person name="Hamel J.F."/>
            <person name="Liu C."/>
            <person name="Yu Y."/>
            <person name="Liu S."/>
            <person name="Lin W."/>
            <person name="Guo K."/>
            <person name="Jin S."/>
            <person name="Xu P."/>
            <person name="Storey K.B."/>
            <person name="Huan P."/>
            <person name="Zhang T."/>
            <person name="Zhou Y."/>
            <person name="Zhang J."/>
            <person name="Lin C."/>
            <person name="Li X."/>
            <person name="Xing L."/>
            <person name="Huo D."/>
            <person name="Sun M."/>
            <person name="Wang L."/>
            <person name="Mercier A."/>
            <person name="Li F."/>
            <person name="Yang H."/>
            <person name="Xiang J."/>
        </authorList>
    </citation>
    <scope>NUCLEOTIDE SEQUENCE [LARGE SCALE GENOMIC DNA]</scope>
    <source>
        <strain evidence="6">Shaxun</strain>
        <tissue evidence="6">Muscle</tissue>
    </source>
</reference>
<dbReference type="Pfam" id="PF00400">
    <property type="entry name" value="WD40"/>
    <property type="match status" value="4"/>
</dbReference>
<gene>
    <name evidence="6" type="ORF">BSL78_14653</name>
</gene>